<keyword evidence="6 14" id="KW-0732">Signal</keyword>
<feature type="active site" description="Proton donor/acceptor" evidence="12">
    <location>
        <position position="395"/>
    </location>
</feature>
<dbReference type="SUPFAM" id="SSF53187">
    <property type="entry name" value="Zn-dependent exopeptidases"/>
    <property type="match status" value="1"/>
</dbReference>
<keyword evidence="3 16" id="KW-0121">Carboxypeptidase</keyword>
<gene>
    <name evidence="16" type="primary">cpt</name>
    <name evidence="16" type="ORF">Pla133_08260</name>
</gene>
<feature type="region of interest" description="Disordered" evidence="13">
    <location>
        <begin position="578"/>
        <end position="597"/>
    </location>
</feature>
<reference evidence="16 17" key="1">
    <citation type="submission" date="2019-02" db="EMBL/GenBank/DDBJ databases">
        <title>Deep-cultivation of Planctomycetes and their phenomic and genomic characterization uncovers novel biology.</title>
        <authorList>
            <person name="Wiegand S."/>
            <person name="Jogler M."/>
            <person name="Boedeker C."/>
            <person name="Pinto D."/>
            <person name="Vollmers J."/>
            <person name="Rivas-Marin E."/>
            <person name="Kohn T."/>
            <person name="Peeters S.H."/>
            <person name="Heuer A."/>
            <person name="Rast P."/>
            <person name="Oberbeckmann S."/>
            <person name="Bunk B."/>
            <person name="Jeske O."/>
            <person name="Meyerdierks A."/>
            <person name="Storesund J.E."/>
            <person name="Kallscheuer N."/>
            <person name="Luecker S."/>
            <person name="Lage O.M."/>
            <person name="Pohl T."/>
            <person name="Merkel B.J."/>
            <person name="Hornburger P."/>
            <person name="Mueller R.-W."/>
            <person name="Bruemmer F."/>
            <person name="Labrenz M."/>
            <person name="Spormann A.M."/>
            <person name="Op den Camp H."/>
            <person name="Overmann J."/>
            <person name="Amann R."/>
            <person name="Jetten M.S.M."/>
            <person name="Mascher T."/>
            <person name="Medema M.H."/>
            <person name="Devos D.P."/>
            <person name="Kaster A.-K."/>
            <person name="Ovreas L."/>
            <person name="Rohde M."/>
            <person name="Galperin M.Y."/>
            <person name="Jogler C."/>
        </authorList>
    </citation>
    <scope>NUCLEOTIDE SEQUENCE [LARGE SCALE GENOMIC DNA]</scope>
    <source>
        <strain evidence="16 17">Pla133</strain>
    </source>
</reference>
<dbReference type="GO" id="GO:0005615">
    <property type="term" value="C:extracellular space"/>
    <property type="evidence" value="ECO:0007669"/>
    <property type="project" value="TreeGrafter"/>
</dbReference>
<keyword evidence="7 16" id="KW-0378">Hydrolase</keyword>
<keyword evidence="8" id="KW-0862">Zinc</keyword>
<keyword evidence="5" id="KW-0479">Metal-binding</keyword>
<evidence type="ECO:0000256" key="4">
    <source>
        <dbReference type="ARBA" id="ARBA00022670"/>
    </source>
</evidence>
<dbReference type="GO" id="GO:0006508">
    <property type="term" value="P:proteolysis"/>
    <property type="evidence" value="ECO:0007669"/>
    <property type="project" value="UniProtKB-KW"/>
</dbReference>
<dbReference type="Gene3D" id="3.40.630.10">
    <property type="entry name" value="Zn peptidases"/>
    <property type="match status" value="1"/>
</dbReference>
<dbReference type="EC" id="3.4.17.18" evidence="11"/>
<evidence type="ECO:0000256" key="11">
    <source>
        <dbReference type="ARBA" id="ARBA00066554"/>
    </source>
</evidence>
<feature type="signal peptide" evidence="14">
    <location>
        <begin position="1"/>
        <end position="18"/>
    </location>
</feature>
<accession>A0A518BFJ8</accession>
<evidence type="ECO:0000256" key="12">
    <source>
        <dbReference type="PROSITE-ProRule" id="PRU01379"/>
    </source>
</evidence>
<dbReference type="SMART" id="SM00631">
    <property type="entry name" value="Zn_pept"/>
    <property type="match status" value="1"/>
</dbReference>
<keyword evidence="4" id="KW-0645">Protease</keyword>
<dbReference type="PANTHER" id="PTHR11705:SF143">
    <property type="entry name" value="SLL0236 PROTEIN"/>
    <property type="match status" value="1"/>
</dbReference>
<dbReference type="PRINTS" id="PR00765">
    <property type="entry name" value="CRBOXYPTASEA"/>
</dbReference>
<evidence type="ECO:0000256" key="6">
    <source>
        <dbReference type="ARBA" id="ARBA00022729"/>
    </source>
</evidence>
<keyword evidence="17" id="KW-1185">Reference proteome</keyword>
<proteinExistence type="inferred from homology"/>
<dbReference type="PANTHER" id="PTHR11705">
    <property type="entry name" value="PROTEASE FAMILY M14 CARBOXYPEPTIDASE A,B"/>
    <property type="match status" value="1"/>
</dbReference>
<evidence type="ECO:0000256" key="8">
    <source>
        <dbReference type="ARBA" id="ARBA00022833"/>
    </source>
</evidence>
<dbReference type="PROSITE" id="PS52035">
    <property type="entry name" value="PEPTIDASE_M14"/>
    <property type="match status" value="1"/>
</dbReference>
<evidence type="ECO:0000313" key="17">
    <source>
        <dbReference type="Proteomes" id="UP000316921"/>
    </source>
</evidence>
<evidence type="ECO:0000256" key="5">
    <source>
        <dbReference type="ARBA" id="ARBA00022723"/>
    </source>
</evidence>
<evidence type="ECO:0000256" key="9">
    <source>
        <dbReference type="ARBA" id="ARBA00023049"/>
    </source>
</evidence>
<dbReference type="InterPro" id="IPR033810">
    <property type="entry name" value="Carboxypeptidase_T"/>
</dbReference>
<comment type="similarity">
    <text evidence="2 12">Belongs to the peptidase M14 family.</text>
</comment>
<evidence type="ECO:0000256" key="14">
    <source>
        <dbReference type="SAM" id="SignalP"/>
    </source>
</evidence>
<feature type="chain" id="PRO_5021781762" description="carboxypeptidase T" evidence="14">
    <location>
        <begin position="19"/>
        <end position="836"/>
    </location>
</feature>
<comment type="catalytic activity">
    <reaction evidence="10">
        <text>Releases a C-terminal residue, which may be hydrophobic or positively charged.</text>
        <dbReference type="EC" id="3.4.17.18"/>
    </reaction>
</comment>
<feature type="domain" description="Peptidase M14" evidence="15">
    <location>
        <begin position="134"/>
        <end position="428"/>
    </location>
</feature>
<evidence type="ECO:0000259" key="15">
    <source>
        <dbReference type="PROSITE" id="PS52035"/>
    </source>
</evidence>
<dbReference type="InterPro" id="IPR000834">
    <property type="entry name" value="Peptidase_M14"/>
</dbReference>
<dbReference type="Proteomes" id="UP000316921">
    <property type="component" value="Chromosome"/>
</dbReference>
<evidence type="ECO:0000256" key="2">
    <source>
        <dbReference type="ARBA" id="ARBA00005988"/>
    </source>
</evidence>
<protein>
    <recommendedName>
        <fullName evidence="11">carboxypeptidase T</fullName>
        <ecNumber evidence="11">3.4.17.18</ecNumber>
    </recommendedName>
</protein>
<dbReference type="EMBL" id="CP036287">
    <property type="protein sequence ID" value="QDU65760.1"/>
    <property type="molecule type" value="Genomic_DNA"/>
</dbReference>
<dbReference type="GO" id="GO:0004181">
    <property type="term" value="F:metallocarboxypeptidase activity"/>
    <property type="evidence" value="ECO:0007669"/>
    <property type="project" value="InterPro"/>
</dbReference>
<keyword evidence="9" id="KW-0482">Metalloprotease</keyword>
<dbReference type="Gene3D" id="2.60.120.260">
    <property type="entry name" value="Galactose-binding domain-like"/>
    <property type="match status" value="1"/>
</dbReference>
<dbReference type="Pfam" id="PF00246">
    <property type="entry name" value="Peptidase_M14"/>
    <property type="match status" value="1"/>
</dbReference>
<evidence type="ECO:0000256" key="3">
    <source>
        <dbReference type="ARBA" id="ARBA00022645"/>
    </source>
</evidence>
<dbReference type="AlphaFoldDB" id="A0A518BFJ8"/>
<comment type="cofactor">
    <cofactor evidence="1">
        <name>Zn(2+)</name>
        <dbReference type="ChEBI" id="CHEBI:29105"/>
    </cofactor>
</comment>
<evidence type="ECO:0000256" key="1">
    <source>
        <dbReference type="ARBA" id="ARBA00001947"/>
    </source>
</evidence>
<sequence precursor="true">MTATFLLALAALAVQNPAAPTSAPSAGTTAASPADPPVKAHIRLPLTGPAAPNFEDLLTLGLDLVEVDSDAVAVLATAADRARLEQRGIPFTIVREDEQRYYAERLATGALQPLGAPALGAGLVPPFTSGSIGGYYDFAEVVNVLDQLRATYPSLISQKVSIGQSLEGRPMWMVKISDNPDVDENEPEVRYDSLHHAREPQGMQTTLWYMLWLLENYGADPLATYLVNERELYFVPVVNPDGYVYNQQIAPGGGGLWRKNRRDNGDGTMGVDLNRNYPFKWGYDSLGSSGDTFDVTYRGPSPASEPETQNMVAFIQSRQFETALSTHTYSNLWLSPWGYDVLPTGNDAEFSELNELCTEVNGYLAGPAPLVLYPANGVTFDYDYSAKGTFGWTPEIGGQADGFWPPASRIVPLAEENLLAFQRVSLAAAAFVYVDASSVATIGDGDEFVEAGESIELTLDLRNAGRAVTGSSVIATLVIDSGSATVLQGASDFGVIGSFQGASNGGAPLAFSIDAGAEPGSTVAYRVVLSHEGLDQELFGSVVVGEPRLLVLDQLEVDLGWTAGLPGDTASTGIWELGDPNGTTSSGQPAQPEDDATPAGTLCFVTGNTGGSAGTDDVDNGFTRLLSPRLDLSGASSALLGYSRWYADLSVADDELLIEVSNDDGGSWSTLEVVAQTENAWTRVEFPLHDTIALTDAMRLRVTASDDPNNSLVEAAIDDLTLAVYGAGPRIALYGTAAIGTSPTLFTSVESASATTLFGSAGTGFLTVPGVSGPVLLDLGTAFTVGSGAATPGAPAQADLPIPNDTVLQGVSIYLQQLAAGAGGIALSNRLELRIE</sequence>
<organism evidence="16 17">
    <name type="scientific">Engelhardtia mirabilis</name>
    <dbReference type="NCBI Taxonomy" id="2528011"/>
    <lineage>
        <taxon>Bacteria</taxon>
        <taxon>Pseudomonadati</taxon>
        <taxon>Planctomycetota</taxon>
        <taxon>Planctomycetia</taxon>
        <taxon>Planctomycetia incertae sedis</taxon>
        <taxon>Engelhardtia</taxon>
    </lineage>
</organism>
<dbReference type="RefSeq" id="WP_145062667.1">
    <property type="nucleotide sequence ID" value="NZ_CP036287.1"/>
</dbReference>
<dbReference type="FunFam" id="3.40.630.10:FF:000084">
    <property type="entry name" value="Carboxypeptidase B2"/>
    <property type="match status" value="1"/>
</dbReference>
<evidence type="ECO:0000313" key="16">
    <source>
        <dbReference type="EMBL" id="QDU65760.1"/>
    </source>
</evidence>
<dbReference type="GO" id="GO:0008270">
    <property type="term" value="F:zinc ion binding"/>
    <property type="evidence" value="ECO:0007669"/>
    <property type="project" value="InterPro"/>
</dbReference>
<evidence type="ECO:0000256" key="10">
    <source>
        <dbReference type="ARBA" id="ARBA00050859"/>
    </source>
</evidence>
<name>A0A518BFJ8_9BACT</name>
<evidence type="ECO:0000256" key="7">
    <source>
        <dbReference type="ARBA" id="ARBA00022801"/>
    </source>
</evidence>
<dbReference type="CDD" id="cd03859">
    <property type="entry name" value="M14_CPT"/>
    <property type="match status" value="1"/>
</dbReference>
<evidence type="ECO:0000256" key="13">
    <source>
        <dbReference type="SAM" id="MobiDB-lite"/>
    </source>
</evidence>
<dbReference type="KEGG" id="pbap:Pla133_08260"/>